<sequence>MKRRGRNSLEPTCPSLRGWIRRCLPSAGLPSLLLLPLAITAGGPQGHEMSATGQVRHLWA</sequence>
<comment type="caution">
    <text evidence="1">The sequence shown here is derived from an EMBL/GenBank/DDBJ whole genome shotgun (WGS) entry which is preliminary data.</text>
</comment>
<accession>A0A9X9Q827</accession>
<dbReference type="EMBL" id="CYRY02043889">
    <property type="protein sequence ID" value="VCX38565.1"/>
    <property type="molecule type" value="Genomic_DNA"/>
</dbReference>
<name>A0A9X9Q827_GULGU</name>
<keyword evidence="2" id="KW-1185">Reference proteome</keyword>
<reference evidence="1 2" key="1">
    <citation type="submission" date="2018-10" db="EMBL/GenBank/DDBJ databases">
        <authorList>
            <person name="Ekblom R."/>
            <person name="Jareborg N."/>
        </authorList>
    </citation>
    <scope>NUCLEOTIDE SEQUENCE [LARGE SCALE GENOMIC DNA]</scope>
    <source>
        <tissue evidence="1">Muscle</tissue>
    </source>
</reference>
<evidence type="ECO:0000313" key="2">
    <source>
        <dbReference type="Proteomes" id="UP000269945"/>
    </source>
</evidence>
<proteinExistence type="predicted"/>
<protein>
    <submittedName>
        <fullName evidence="1">Uncharacterized protein</fullName>
    </submittedName>
</protein>
<dbReference type="AlphaFoldDB" id="A0A9X9Q827"/>
<gene>
    <name evidence="1" type="ORF">BN2614_LOCUS1</name>
</gene>
<organism evidence="1 2">
    <name type="scientific">Gulo gulo</name>
    <name type="common">Wolverine</name>
    <name type="synonym">Gluton</name>
    <dbReference type="NCBI Taxonomy" id="48420"/>
    <lineage>
        <taxon>Eukaryota</taxon>
        <taxon>Metazoa</taxon>
        <taxon>Chordata</taxon>
        <taxon>Craniata</taxon>
        <taxon>Vertebrata</taxon>
        <taxon>Euteleostomi</taxon>
        <taxon>Mammalia</taxon>
        <taxon>Eutheria</taxon>
        <taxon>Laurasiatheria</taxon>
        <taxon>Carnivora</taxon>
        <taxon>Caniformia</taxon>
        <taxon>Musteloidea</taxon>
        <taxon>Mustelidae</taxon>
        <taxon>Guloninae</taxon>
        <taxon>Gulo</taxon>
    </lineage>
</organism>
<dbReference type="Proteomes" id="UP000269945">
    <property type="component" value="Unassembled WGS sequence"/>
</dbReference>
<evidence type="ECO:0000313" key="1">
    <source>
        <dbReference type="EMBL" id="VCX38565.1"/>
    </source>
</evidence>